<dbReference type="InterPro" id="IPR036736">
    <property type="entry name" value="ACP-like_sf"/>
</dbReference>
<feature type="domain" description="Carrier" evidence="4">
    <location>
        <begin position="1038"/>
        <end position="1113"/>
    </location>
</feature>
<dbReference type="InterPro" id="IPR025110">
    <property type="entry name" value="AMP-bd_C"/>
</dbReference>
<dbReference type="SMART" id="SM00823">
    <property type="entry name" value="PKS_PP"/>
    <property type="match status" value="1"/>
</dbReference>
<reference evidence="5 6" key="1">
    <citation type="journal article" date="2019" name="Genome Biol. Evol.">
        <title>Day and night: Metabolic profiles and evolutionary relationships of six axenic non-marine cyanobacteria.</title>
        <authorList>
            <person name="Will S.E."/>
            <person name="Henke P."/>
            <person name="Boedeker C."/>
            <person name="Huang S."/>
            <person name="Brinkmann H."/>
            <person name="Rohde M."/>
            <person name="Jarek M."/>
            <person name="Friedl T."/>
            <person name="Seufert S."/>
            <person name="Schumacher M."/>
            <person name="Overmann J."/>
            <person name="Neumann-Schaal M."/>
            <person name="Petersen J."/>
        </authorList>
    </citation>
    <scope>NUCLEOTIDE SEQUENCE [LARGE SCALE GENOMIC DNA]</scope>
    <source>
        <strain evidence="5 6">SAG 1403-4b</strain>
    </source>
</reference>
<dbReference type="GO" id="GO:0072330">
    <property type="term" value="P:monocarboxylic acid biosynthetic process"/>
    <property type="evidence" value="ECO:0007669"/>
    <property type="project" value="UniProtKB-ARBA"/>
</dbReference>
<dbReference type="Proteomes" id="UP000276103">
    <property type="component" value="Unassembled WGS sequence"/>
</dbReference>
<organism evidence="5 6">
    <name type="scientific">Trichormus variabilis SAG 1403-4b</name>
    <dbReference type="NCBI Taxonomy" id="447716"/>
    <lineage>
        <taxon>Bacteria</taxon>
        <taxon>Bacillati</taxon>
        <taxon>Cyanobacteriota</taxon>
        <taxon>Cyanophyceae</taxon>
        <taxon>Nostocales</taxon>
        <taxon>Nostocaceae</taxon>
        <taxon>Trichormus</taxon>
    </lineage>
</organism>
<dbReference type="CDD" id="cd19531">
    <property type="entry name" value="LCL_NRPS-like"/>
    <property type="match status" value="2"/>
</dbReference>
<evidence type="ECO:0000256" key="2">
    <source>
        <dbReference type="ARBA" id="ARBA00022450"/>
    </source>
</evidence>
<evidence type="ECO:0000256" key="1">
    <source>
        <dbReference type="ARBA" id="ARBA00001957"/>
    </source>
</evidence>
<comment type="cofactor">
    <cofactor evidence="1">
        <name>pantetheine 4'-phosphate</name>
        <dbReference type="ChEBI" id="CHEBI:47942"/>
    </cofactor>
</comment>
<dbReference type="PANTHER" id="PTHR45527">
    <property type="entry name" value="NONRIBOSOMAL PEPTIDE SYNTHETASE"/>
    <property type="match status" value="1"/>
</dbReference>
<evidence type="ECO:0000259" key="4">
    <source>
        <dbReference type="PROSITE" id="PS50075"/>
    </source>
</evidence>
<dbReference type="InterPro" id="IPR041464">
    <property type="entry name" value="TubC_N"/>
</dbReference>
<dbReference type="Pfam" id="PF13193">
    <property type="entry name" value="AMP-binding_C"/>
    <property type="match status" value="1"/>
</dbReference>
<dbReference type="GO" id="GO:0008610">
    <property type="term" value="P:lipid biosynthetic process"/>
    <property type="evidence" value="ECO:0007669"/>
    <property type="project" value="UniProtKB-ARBA"/>
</dbReference>
<dbReference type="Gene3D" id="3.40.50.980">
    <property type="match status" value="2"/>
</dbReference>
<dbReference type="GO" id="GO:0005829">
    <property type="term" value="C:cytosol"/>
    <property type="evidence" value="ECO:0007669"/>
    <property type="project" value="TreeGrafter"/>
</dbReference>
<dbReference type="EMBL" id="RSCM01000002">
    <property type="protein sequence ID" value="RUS99018.1"/>
    <property type="molecule type" value="Genomic_DNA"/>
</dbReference>
<dbReference type="InterPro" id="IPR000873">
    <property type="entry name" value="AMP-dep_synth/lig_dom"/>
</dbReference>
<dbReference type="InterPro" id="IPR045851">
    <property type="entry name" value="AMP-bd_C_sf"/>
</dbReference>
<dbReference type="SUPFAM" id="SSF47336">
    <property type="entry name" value="ACP-like"/>
    <property type="match status" value="1"/>
</dbReference>
<dbReference type="InterPro" id="IPR006162">
    <property type="entry name" value="Ppantetheine_attach_site"/>
</dbReference>
<dbReference type="Pfam" id="PF00501">
    <property type="entry name" value="AMP-binding"/>
    <property type="match status" value="1"/>
</dbReference>
<dbReference type="SUPFAM" id="SSF52777">
    <property type="entry name" value="CoA-dependent acyltransferases"/>
    <property type="match status" value="4"/>
</dbReference>
<keyword evidence="3" id="KW-0597">Phosphoprotein</keyword>
<dbReference type="FunFam" id="3.40.50.12780:FF:000012">
    <property type="entry name" value="Non-ribosomal peptide synthetase"/>
    <property type="match status" value="1"/>
</dbReference>
<dbReference type="Pfam" id="PF00668">
    <property type="entry name" value="Condensation"/>
    <property type="match status" value="2"/>
</dbReference>
<dbReference type="FunFam" id="1.10.1200.10:FF:000016">
    <property type="entry name" value="Non-ribosomal peptide synthase"/>
    <property type="match status" value="1"/>
</dbReference>
<dbReference type="OrthoDB" id="9757538at2"/>
<dbReference type="GO" id="GO:0043041">
    <property type="term" value="P:amino acid activation for nonribosomal peptide biosynthetic process"/>
    <property type="evidence" value="ECO:0007669"/>
    <property type="project" value="TreeGrafter"/>
</dbReference>
<dbReference type="FunFam" id="3.30.559.30:FF:000001">
    <property type="entry name" value="Non-ribosomal peptide synthetase"/>
    <property type="match status" value="1"/>
</dbReference>
<dbReference type="PROSITE" id="PS00012">
    <property type="entry name" value="PHOSPHOPANTETHEINE"/>
    <property type="match status" value="1"/>
</dbReference>
<keyword evidence="2" id="KW-0596">Phosphopantetheine</keyword>
<dbReference type="Pfam" id="PF00550">
    <property type="entry name" value="PP-binding"/>
    <property type="match status" value="1"/>
</dbReference>
<dbReference type="GO" id="GO:0031177">
    <property type="term" value="F:phosphopantetheine binding"/>
    <property type="evidence" value="ECO:0007669"/>
    <property type="project" value="InterPro"/>
</dbReference>
<dbReference type="FunFam" id="3.30.300.30:FF:000010">
    <property type="entry name" value="Enterobactin synthetase component F"/>
    <property type="match status" value="1"/>
</dbReference>
<dbReference type="Gene3D" id="1.10.10.1830">
    <property type="entry name" value="Non-ribosomal peptide synthase, adenylation domain"/>
    <property type="match status" value="1"/>
</dbReference>
<dbReference type="InterPro" id="IPR023213">
    <property type="entry name" value="CAT-like_dom_sf"/>
</dbReference>
<protein>
    <recommendedName>
        <fullName evidence="4">Carrier domain-containing protein</fullName>
    </recommendedName>
</protein>
<evidence type="ECO:0000256" key="3">
    <source>
        <dbReference type="ARBA" id="ARBA00022553"/>
    </source>
</evidence>
<dbReference type="InterPro" id="IPR044894">
    <property type="entry name" value="TubC_N_sf"/>
</dbReference>
<name>A0A433UYX4_ANAVA</name>
<dbReference type="FunFam" id="3.40.50.980:FF:000001">
    <property type="entry name" value="Non-ribosomal peptide synthetase"/>
    <property type="match status" value="1"/>
</dbReference>
<dbReference type="InterPro" id="IPR020806">
    <property type="entry name" value="PKS_PP-bd"/>
</dbReference>
<evidence type="ECO:0000313" key="5">
    <source>
        <dbReference type="EMBL" id="RUS99018.1"/>
    </source>
</evidence>
<dbReference type="RefSeq" id="WP_127052565.1">
    <property type="nucleotide sequence ID" value="NZ_RSCM01000002.1"/>
</dbReference>
<dbReference type="CDD" id="cd12116">
    <property type="entry name" value="A_NRPS_Ta1_like"/>
    <property type="match status" value="1"/>
</dbReference>
<dbReference type="PROSITE" id="PS50075">
    <property type="entry name" value="CARRIER"/>
    <property type="match status" value="1"/>
</dbReference>
<evidence type="ECO:0000313" key="6">
    <source>
        <dbReference type="Proteomes" id="UP000276103"/>
    </source>
</evidence>
<dbReference type="Gene3D" id="3.30.559.30">
    <property type="entry name" value="Nonribosomal peptide synthetase, condensation domain"/>
    <property type="match status" value="2"/>
</dbReference>
<dbReference type="PANTHER" id="PTHR45527:SF1">
    <property type="entry name" value="FATTY ACID SYNTHASE"/>
    <property type="match status" value="1"/>
</dbReference>
<dbReference type="Gene3D" id="1.10.1200.10">
    <property type="entry name" value="ACP-like"/>
    <property type="match status" value="1"/>
</dbReference>
<dbReference type="Gene3D" id="2.30.38.10">
    <property type="entry name" value="Luciferase, Domain 3"/>
    <property type="match status" value="1"/>
</dbReference>
<dbReference type="Gene3D" id="3.30.559.10">
    <property type="entry name" value="Chloramphenicol acetyltransferase-like domain"/>
    <property type="match status" value="2"/>
</dbReference>
<dbReference type="NCBIfam" id="TIGR01733">
    <property type="entry name" value="AA-adenyl-dom"/>
    <property type="match status" value="1"/>
</dbReference>
<dbReference type="GO" id="GO:0003824">
    <property type="term" value="F:catalytic activity"/>
    <property type="evidence" value="ECO:0007669"/>
    <property type="project" value="InterPro"/>
</dbReference>
<dbReference type="InterPro" id="IPR010071">
    <property type="entry name" value="AA_adenyl_dom"/>
</dbReference>
<dbReference type="Pfam" id="PF18563">
    <property type="entry name" value="TubC_N"/>
    <property type="match status" value="1"/>
</dbReference>
<dbReference type="GO" id="GO:0044550">
    <property type="term" value="P:secondary metabolite biosynthetic process"/>
    <property type="evidence" value="ECO:0007669"/>
    <property type="project" value="UniProtKB-ARBA"/>
</dbReference>
<gene>
    <name evidence="5" type="ORF">DSM107003_10370</name>
</gene>
<keyword evidence="6" id="KW-1185">Reference proteome</keyword>
<comment type="caution">
    <text evidence="5">The sequence shown here is derived from an EMBL/GenBank/DDBJ whole genome shotgun (WGS) entry which is preliminary data.</text>
</comment>
<sequence length="1603" mass="180944">MKTIEKFLSDLCSLDIKLWVENDRLRCSAPKEALTPDIKAELATRKAEIIAFISQANQALESKPESIQPASRKGNIPLSFAQQRLWFLSQLEPNSSAYNIPAAVRLTGKLNVAALSKSIKEIIRRHEILRTTFTVVDGEAIQVISKGENFTFSVIDLQALAEDEKQQQVQNLAVLEAQKPFDLVQDLLIRVSLLQLSETDNVILLTMHHIVSDGWSTGIFIKELTALYTAFSQYQPSPLPQLPIQYADFAIWQRKWLQNEVLQTQINYWKQQLGGNLPILELPTDKPRPAIQSKNGETQSFQLSKSLTKQLKDLSQQEGVTLFMTLLAAFKVLLYRYTQQEDIIVGTPIANRNRPEIEGLIGFFVNTLVLRTNLGNNPTFREILQQVREVNLVAYAHQDLPFERLVEELQIKRDLTHNPLFQVMFILQNAPAEVIELPELNLEILKAEKNTAKFDLTLSLTETEAGISGNLEYNTDIFNADRITRMLGHFQVLLAGIVTNPEQNLSELPLLTANEQHQLLIEWNNTETDYPQDQCIHQLFAAQVEKTPDAVAVVFENQQLTYRELNTKANQLAHYLQKLGVKPEVLVGICVERSLEMVIGLLGILKAGGAYVPLDPKYPQERLAFMVEDSQISVLLTQENLLKTLPPNSAQVICLDSDWKNIATHQQNSVNSNIHPNNLSYTIYTSGSTGKPKGVQIAHRNVVNFLTAMQEKLQLTNIDKLLSVTTLSFDIAVLEIFLPLTTGAKLILVSREVATDGAQLLQQLNNSAVTLMQATPATWRMLLDAGWEGNSQLTILCGGEALPQNLASQLCQRAASVWNLYGPTETTIWSTIHPVDKSEAFVSIGHPIANTQIYILDKHLQPVPVGVPGELYIGGLGLARGYFHQPELTQEKFIPHPFTSDLENRIYKTGDLARYLLDGNIEYLGRIDYQVKIRGFRIEIGEIEAAIHQHPEIREVVVIVREDKQDDKRLVAYIIPQSTDISVLELRHFLKAKLPDYMIPSAFVVLEKFPLTPNGKIDRRALPAPDWPQRDLEPNYLSPRTPVEEIIANTWTQVLGVEQVGVNDNFFELGGHSLLATQLISRLRQVFQRELPLQKIFEFPTVAELATVVETITQAEERLVSPPILPVSRENHLPLSFAQQRLWFIEQLQPNNAAYNISSAVHVLGNLNITALESCLNEIIKRHESLRTAFIAVEGLPIQVITENLQLPLPVIDLQTLSKSEQETQIQQFIHKETQQPFDLSQLPLLRVILLKLSSTEYVVIFTMHHIISDAWSTAVMIREILTLYPAFAEGKSFALPELPIQYADFAVWQRQWLQGQVLENHLAYWKQKLGAALPVLKLPYNQNQTVTASNKAGVQTFSLSPELSQALNALSRQENVTLFMTMVAALKTLLYRYTGQDDIVIGTDVANRNRGETEGLIGFFVNLLVLRTDISGYPTFRELLQRVRKVTLEAYNHQDLPFDKLVEELRPERHLSNTPLFQVLFVMDNVPTQNLQLPGLTLSPIEVETKTAKFDIALFISENESGITGSWLYKTDLFEIEKIASLFENFQALLASITNQPDARINTLDLLTETQKQAQLQTEAKQEQSKLKKLMKVKPKAMNLSE</sequence>
<accession>A0A433UYX4</accession>
<dbReference type="FunFam" id="3.30.559.10:FF:000012">
    <property type="entry name" value="Non-ribosomal peptide synthetase"/>
    <property type="match status" value="2"/>
</dbReference>
<dbReference type="InterPro" id="IPR001242">
    <property type="entry name" value="Condensation_dom"/>
</dbReference>
<dbReference type="Gene3D" id="3.30.300.30">
    <property type="match status" value="1"/>
</dbReference>
<dbReference type="SUPFAM" id="SSF56801">
    <property type="entry name" value="Acetyl-CoA synthetase-like"/>
    <property type="match status" value="1"/>
</dbReference>
<dbReference type="FunFam" id="2.30.38.10:FF:000001">
    <property type="entry name" value="Non-ribosomal peptide synthetase PvdI"/>
    <property type="match status" value="1"/>
</dbReference>
<proteinExistence type="predicted"/>
<dbReference type="InterPro" id="IPR009081">
    <property type="entry name" value="PP-bd_ACP"/>
</dbReference>